<reference evidence="1" key="1">
    <citation type="submission" date="2020-02" db="EMBL/GenBank/DDBJ databases">
        <authorList>
            <person name="Meier V. D."/>
        </authorList>
    </citation>
    <scope>NUCLEOTIDE SEQUENCE</scope>
    <source>
        <strain evidence="1">AVDCRST_MAG92</strain>
    </source>
</reference>
<evidence type="ECO:0000313" key="1">
    <source>
        <dbReference type="EMBL" id="CAA9231382.1"/>
    </source>
</evidence>
<proteinExistence type="predicted"/>
<organism evidence="1">
    <name type="scientific">uncultured Coleofasciculus sp</name>
    <dbReference type="NCBI Taxonomy" id="1267456"/>
    <lineage>
        <taxon>Bacteria</taxon>
        <taxon>Bacillati</taxon>
        <taxon>Cyanobacteriota</taxon>
        <taxon>Cyanophyceae</taxon>
        <taxon>Coleofasciculales</taxon>
        <taxon>Coleofasciculaceae</taxon>
        <taxon>Coleofasciculus</taxon>
        <taxon>environmental samples</taxon>
    </lineage>
</organism>
<gene>
    <name evidence="1" type="ORF">AVDCRST_MAG92-1057</name>
</gene>
<accession>A0A6J4HR13</accession>
<sequence length="93" mass="10651">MLLTRQQVKASKRNAQRLGQLLQDARKELEQSLAIIEHTAIAQGSWGTSEIAYSQNAHSIIGDILAIANRWDQFNHFEIDEKLSEIEDKLYQD</sequence>
<dbReference type="AlphaFoldDB" id="A0A6J4HR13"/>
<name>A0A6J4HR13_9CYAN</name>
<protein>
    <submittedName>
        <fullName evidence="1">Uncharacterized protein</fullName>
    </submittedName>
</protein>
<dbReference type="EMBL" id="CADCTM010000142">
    <property type="protein sequence ID" value="CAA9231382.1"/>
    <property type="molecule type" value="Genomic_DNA"/>
</dbReference>